<organism evidence="2 3">
    <name type="scientific">Aminobacter aminovorans</name>
    <name type="common">Chelatobacter heintzii</name>
    <dbReference type="NCBI Taxonomy" id="83263"/>
    <lineage>
        <taxon>Bacteria</taxon>
        <taxon>Pseudomonadati</taxon>
        <taxon>Pseudomonadota</taxon>
        <taxon>Alphaproteobacteria</taxon>
        <taxon>Hyphomicrobiales</taxon>
        <taxon>Phyllobacteriaceae</taxon>
        <taxon>Aminobacter</taxon>
    </lineage>
</organism>
<dbReference type="EMBL" id="UFSM01000001">
    <property type="protein sequence ID" value="SUU88491.1"/>
    <property type="molecule type" value="Genomic_DNA"/>
</dbReference>
<feature type="chain" id="PRO_5016599121" description="Secreted protein" evidence="1">
    <location>
        <begin position="20"/>
        <end position="150"/>
    </location>
</feature>
<reference evidence="2 3" key="1">
    <citation type="submission" date="2018-06" db="EMBL/GenBank/DDBJ databases">
        <authorList>
            <consortium name="Pathogen Informatics"/>
            <person name="Doyle S."/>
        </authorList>
    </citation>
    <scope>NUCLEOTIDE SEQUENCE [LARGE SCALE GENOMIC DNA]</scope>
    <source>
        <strain evidence="2 3">NCTC10684</strain>
    </source>
</reference>
<proteinExistence type="predicted"/>
<protein>
    <recommendedName>
        <fullName evidence="4">Secreted protein</fullName>
    </recommendedName>
</protein>
<gene>
    <name evidence="2" type="ORF">NCTC10684_01715</name>
</gene>
<evidence type="ECO:0008006" key="4">
    <source>
        <dbReference type="Google" id="ProtNLM"/>
    </source>
</evidence>
<accession>A0A380WHX1</accession>
<feature type="signal peptide" evidence="1">
    <location>
        <begin position="1"/>
        <end position="19"/>
    </location>
</feature>
<keyword evidence="1" id="KW-0732">Signal</keyword>
<evidence type="ECO:0000313" key="3">
    <source>
        <dbReference type="Proteomes" id="UP000254701"/>
    </source>
</evidence>
<dbReference type="PROSITE" id="PS51257">
    <property type="entry name" value="PROKAR_LIPOPROTEIN"/>
    <property type="match status" value="1"/>
</dbReference>
<dbReference type="RefSeq" id="WP_131922232.1">
    <property type="nucleotide sequence ID" value="NZ_BAAAVY010000008.1"/>
</dbReference>
<dbReference type="Proteomes" id="UP000254701">
    <property type="component" value="Unassembled WGS sequence"/>
</dbReference>
<dbReference type="OrthoDB" id="9808963at2"/>
<name>A0A380WHX1_AMIAI</name>
<dbReference type="AlphaFoldDB" id="A0A380WHX1"/>
<evidence type="ECO:0000256" key="1">
    <source>
        <dbReference type="SAM" id="SignalP"/>
    </source>
</evidence>
<evidence type="ECO:0000313" key="2">
    <source>
        <dbReference type="EMBL" id="SUU88491.1"/>
    </source>
</evidence>
<sequence length="150" mass="16359">MRAIMTAMSILLAAGPAGASGGLSCGAKDEAVNLTIESGVTRGMGSPVFNFRGEIEISEKAISQDLRKMSFERDHLAQYWLDGEELRMVVYREREADKPHGYVEITVRTKSGDEGDYIGQYSVTVFDMTDATGGEGKTYNFTGRATCLVE</sequence>